<comment type="caution">
    <text evidence="1">The sequence shown here is derived from an EMBL/GenBank/DDBJ whole genome shotgun (WGS) entry which is preliminary data.</text>
</comment>
<protein>
    <submittedName>
        <fullName evidence="1">Ornithine cyclodeaminase</fullName>
    </submittedName>
</protein>
<dbReference type="Proteomes" id="UP000286734">
    <property type="component" value="Unassembled WGS sequence"/>
</dbReference>
<dbReference type="InterPro" id="IPR003462">
    <property type="entry name" value="ODC_Mu_crystall"/>
</dbReference>
<dbReference type="RefSeq" id="WP_054391509.1">
    <property type="nucleotide sequence ID" value="NZ_PELN01000391.1"/>
</dbReference>
<dbReference type="EMBL" id="PELR01000370">
    <property type="protein sequence ID" value="RTH00967.1"/>
    <property type="molecule type" value="Genomic_DNA"/>
</dbReference>
<dbReference type="InterPro" id="IPR023401">
    <property type="entry name" value="ODC_N"/>
</dbReference>
<dbReference type="EMBL" id="PELP01000555">
    <property type="protein sequence ID" value="RTH00201.1"/>
    <property type="molecule type" value="Genomic_DNA"/>
</dbReference>
<accession>A0A0N0ZSC7</accession>
<dbReference type="PANTHER" id="PTHR13812">
    <property type="entry name" value="KETIMINE REDUCTASE MU-CRYSTALLIN"/>
    <property type="match status" value="1"/>
</dbReference>
<dbReference type="PATRIC" id="fig|37636.3.peg.1089"/>
<reference evidence="7 8" key="2">
    <citation type="journal article" date="2019" name="Extremophiles">
        <title>Biogeography of thermophiles and predominance of Thermus scotoductus in domestic water heaters.</title>
        <authorList>
            <person name="Wilpiszeski R.L."/>
            <person name="Zhang Z."/>
            <person name="House C.H."/>
        </authorList>
    </citation>
    <scope>NUCLEOTIDE SEQUENCE [LARGE SCALE GENOMIC DNA]</scope>
    <source>
        <strain evidence="5 7">27_S27</strain>
        <strain evidence="4 10">28_S28</strain>
        <strain evidence="3 9">32_S32</strain>
        <strain evidence="2 8">34_S34</strain>
    </source>
</reference>
<dbReference type="Proteomes" id="UP000287439">
    <property type="component" value="Unassembled WGS sequence"/>
</dbReference>
<dbReference type="EMBL" id="LJJR01000003">
    <property type="protein sequence ID" value="KPD32949.1"/>
    <property type="molecule type" value="Genomic_DNA"/>
</dbReference>
<evidence type="ECO:0000313" key="1">
    <source>
        <dbReference type="EMBL" id="KPD32949.1"/>
    </source>
</evidence>
<dbReference type="GO" id="GO:0005737">
    <property type="term" value="C:cytoplasm"/>
    <property type="evidence" value="ECO:0007669"/>
    <property type="project" value="TreeGrafter"/>
</dbReference>
<name>A0A0N0ZSC7_THESC</name>
<dbReference type="Gene3D" id="3.40.50.720">
    <property type="entry name" value="NAD(P)-binding Rossmann-like Domain"/>
    <property type="match status" value="1"/>
</dbReference>
<evidence type="ECO:0000313" key="4">
    <source>
        <dbReference type="EMBL" id="RTH15793.1"/>
    </source>
</evidence>
<reference evidence="1 6" key="1">
    <citation type="submission" date="2015-09" db="EMBL/GenBank/DDBJ databases">
        <title>Draft genome sequence of Thermus scotoductus strain K1 isolated from a geothermal spring in Nagorno-Karabakh, Armenia.</title>
        <authorList>
            <person name="Saghatelyan A."/>
            <person name="Poghosyan L."/>
            <person name="Panosyan H."/>
            <person name="Birkeland N.-K."/>
        </authorList>
    </citation>
    <scope>NUCLEOTIDE SEQUENCE [LARGE SCALE GENOMIC DNA]</scope>
    <source>
        <strain evidence="1 6">K1</strain>
    </source>
</reference>
<dbReference type="SUPFAM" id="SSF51735">
    <property type="entry name" value="NAD(P)-binding Rossmann-fold domains"/>
    <property type="match status" value="1"/>
</dbReference>
<evidence type="ECO:0000313" key="5">
    <source>
        <dbReference type="EMBL" id="RTH22214.1"/>
    </source>
</evidence>
<dbReference type="InterPro" id="IPR036291">
    <property type="entry name" value="NAD(P)-bd_dom_sf"/>
</dbReference>
<dbReference type="Gene3D" id="3.30.1780.10">
    <property type="entry name" value="ornithine cyclodeaminase, domain 1"/>
    <property type="match status" value="1"/>
</dbReference>
<evidence type="ECO:0000313" key="8">
    <source>
        <dbReference type="Proteomes" id="UP000286734"/>
    </source>
</evidence>
<evidence type="ECO:0000313" key="7">
    <source>
        <dbReference type="Proteomes" id="UP000286712"/>
    </source>
</evidence>
<sequence>MAGYLALSKAIERVLLRKAEVPRRQVLPIPGGRFLVMPAADQEVALCKLVTVEASRREQPEAHRQPAVQAEVWVRRLDTGEVVHLPGEEITKRRTAALSLLAARLLAPRQEGALLLVGPGVQGEAHLEAFAEGFALRRVWIRGRSRERTEALLAKARGMGLEAEEWVAPEVPEEVAFIVTATSSSTPVLPERVPEGTFIAAVGSFRPETREVPRALVERAAVYCDTEDALVEAGELQGLSKPVVTLREALLGKRSEGDPVLFKSVGHALFDLAAVRHLLGLD</sequence>
<gene>
    <name evidence="1" type="ORF">AN926_00580</name>
    <name evidence="5" type="ORF">CSW40_11340</name>
    <name evidence="4" type="ORF">CSW41_09845</name>
    <name evidence="3" type="ORF">CSW45_11815</name>
    <name evidence="2" type="ORF">CSW47_14250</name>
</gene>
<dbReference type="AlphaFoldDB" id="A0A0N0ZSC7"/>
<evidence type="ECO:0000313" key="2">
    <source>
        <dbReference type="EMBL" id="RTH00201.1"/>
    </source>
</evidence>
<dbReference type="Pfam" id="PF02423">
    <property type="entry name" value="OCD_Mu_crystall"/>
    <property type="match status" value="1"/>
</dbReference>
<evidence type="ECO:0000313" key="10">
    <source>
        <dbReference type="Proteomes" id="UP000287439"/>
    </source>
</evidence>
<dbReference type="PANTHER" id="PTHR13812:SF19">
    <property type="entry name" value="KETIMINE REDUCTASE MU-CRYSTALLIN"/>
    <property type="match status" value="1"/>
</dbReference>
<dbReference type="Proteomes" id="UP000286712">
    <property type="component" value="Unassembled WGS sequence"/>
</dbReference>
<evidence type="ECO:0000313" key="6">
    <source>
        <dbReference type="Proteomes" id="UP000053099"/>
    </source>
</evidence>
<dbReference type="Proteomes" id="UP000286910">
    <property type="component" value="Unassembled WGS sequence"/>
</dbReference>
<evidence type="ECO:0000313" key="9">
    <source>
        <dbReference type="Proteomes" id="UP000286910"/>
    </source>
</evidence>
<dbReference type="EMBL" id="PELV01000372">
    <property type="protein sequence ID" value="RTH15793.1"/>
    <property type="molecule type" value="Genomic_DNA"/>
</dbReference>
<organism evidence="1 6">
    <name type="scientific">Thermus scotoductus</name>
    <dbReference type="NCBI Taxonomy" id="37636"/>
    <lineage>
        <taxon>Bacteria</taxon>
        <taxon>Thermotogati</taxon>
        <taxon>Deinococcota</taxon>
        <taxon>Deinococci</taxon>
        <taxon>Thermales</taxon>
        <taxon>Thermaceae</taxon>
        <taxon>Thermus</taxon>
    </lineage>
</organism>
<dbReference type="EMBL" id="PELW01000375">
    <property type="protein sequence ID" value="RTH22214.1"/>
    <property type="molecule type" value="Genomic_DNA"/>
</dbReference>
<evidence type="ECO:0000313" key="3">
    <source>
        <dbReference type="EMBL" id="RTH00967.1"/>
    </source>
</evidence>
<dbReference type="Proteomes" id="UP000053099">
    <property type="component" value="Unassembled WGS sequence"/>
</dbReference>
<proteinExistence type="predicted"/>